<dbReference type="EMBL" id="MU006095">
    <property type="protein sequence ID" value="KAF2839013.1"/>
    <property type="molecule type" value="Genomic_DNA"/>
</dbReference>
<reference evidence="2" key="1">
    <citation type="journal article" date="2020" name="Stud. Mycol.">
        <title>101 Dothideomycetes genomes: a test case for predicting lifestyles and emergence of pathogens.</title>
        <authorList>
            <person name="Haridas S."/>
            <person name="Albert R."/>
            <person name="Binder M."/>
            <person name="Bloem J."/>
            <person name="Labutti K."/>
            <person name="Salamov A."/>
            <person name="Andreopoulos B."/>
            <person name="Baker S."/>
            <person name="Barry K."/>
            <person name="Bills G."/>
            <person name="Bluhm B."/>
            <person name="Cannon C."/>
            <person name="Castanera R."/>
            <person name="Culley D."/>
            <person name="Daum C."/>
            <person name="Ezra D."/>
            <person name="Gonzalez J."/>
            <person name="Henrissat B."/>
            <person name="Kuo A."/>
            <person name="Liang C."/>
            <person name="Lipzen A."/>
            <person name="Lutzoni F."/>
            <person name="Magnuson J."/>
            <person name="Mondo S."/>
            <person name="Nolan M."/>
            <person name="Ohm R."/>
            <person name="Pangilinan J."/>
            <person name="Park H.-J."/>
            <person name="Ramirez L."/>
            <person name="Alfaro M."/>
            <person name="Sun H."/>
            <person name="Tritt A."/>
            <person name="Yoshinaga Y."/>
            <person name="Zwiers L.-H."/>
            <person name="Turgeon B."/>
            <person name="Goodwin S."/>
            <person name="Spatafora J."/>
            <person name="Crous P."/>
            <person name="Grigoriev I."/>
        </authorList>
    </citation>
    <scope>NUCLEOTIDE SEQUENCE</scope>
    <source>
        <strain evidence="2">CBS 101060</strain>
    </source>
</reference>
<evidence type="ECO:0000256" key="1">
    <source>
        <dbReference type="SAM" id="MobiDB-lite"/>
    </source>
</evidence>
<dbReference type="Proteomes" id="UP000799429">
    <property type="component" value="Unassembled WGS sequence"/>
</dbReference>
<proteinExistence type="predicted"/>
<dbReference type="OrthoDB" id="5408102at2759"/>
<evidence type="ECO:0000313" key="3">
    <source>
        <dbReference type="Proteomes" id="UP000799429"/>
    </source>
</evidence>
<evidence type="ECO:0008006" key="4">
    <source>
        <dbReference type="Google" id="ProtNLM"/>
    </source>
</evidence>
<accession>A0A9P4SCB2</accession>
<protein>
    <recommendedName>
        <fullName evidence="4">MFS maltose permease</fullName>
    </recommendedName>
</protein>
<gene>
    <name evidence="2" type="ORF">M501DRAFT_1010975</name>
</gene>
<organism evidence="2 3">
    <name type="scientific">Patellaria atrata CBS 101060</name>
    <dbReference type="NCBI Taxonomy" id="1346257"/>
    <lineage>
        <taxon>Eukaryota</taxon>
        <taxon>Fungi</taxon>
        <taxon>Dikarya</taxon>
        <taxon>Ascomycota</taxon>
        <taxon>Pezizomycotina</taxon>
        <taxon>Dothideomycetes</taxon>
        <taxon>Dothideomycetes incertae sedis</taxon>
        <taxon>Patellariales</taxon>
        <taxon>Patellariaceae</taxon>
        <taxon>Patellaria</taxon>
    </lineage>
</organism>
<sequence length="537" mass="60628">MAEHSVLLPPPNKASPLSSLRPFTQRTRLLLLTPTTLRPQLPFLSPGTQSFPTQGGQLRLTRLLTTERKRYFKEQAWLTGKYTFFSFSCIFLFSLLSYGVKNEILERKYPSPSEWRMKTRALWRQGHHEEAPAPDGSKMIDWAKLSGNWITILRRLEDLEHEGKGLVEQEEGSVLIPGLGRAGYNIEAKDYEWKDGYFKVIMGCAKCAEHLDGMVVDTTRHWVLDPAHVVGPSNPHPKPLPPFSKRIEPPLEENCEPAFEPPEAFYMRVLTSKGFTTRQRVDAALAYADWLDFKGLHDTAEEMYKWSLDIAVSALPDPSSLFKKDSLVINTEAKTVSENVLRVVTQTATHYAQKGDTSTSLPIYLSVLRARRSAPVVLVNDESENKEPSPYSSVGAFLKQPSYPPPPPSYDTPITRNPSDPCEEATLMTFIGEILFSMSSSSSRQREVGLGWTRKAVEAAETSLREQSLPDASKKKCIECVEVGLKNWGDDTQTIGSGRWKSEQINIERKIQTFYREKYQQSMVATGPQNIIEKLII</sequence>
<name>A0A9P4SCB2_9PEZI</name>
<feature type="region of interest" description="Disordered" evidence="1">
    <location>
        <begin position="380"/>
        <end position="411"/>
    </location>
</feature>
<comment type="caution">
    <text evidence="2">The sequence shown here is derived from an EMBL/GenBank/DDBJ whole genome shotgun (WGS) entry which is preliminary data.</text>
</comment>
<dbReference type="AlphaFoldDB" id="A0A9P4SCB2"/>
<keyword evidence="3" id="KW-1185">Reference proteome</keyword>
<evidence type="ECO:0000313" key="2">
    <source>
        <dbReference type="EMBL" id="KAF2839013.1"/>
    </source>
</evidence>